<dbReference type="PRINTS" id="PR01035">
    <property type="entry name" value="TCRTETA"/>
</dbReference>
<feature type="region of interest" description="Disordered" evidence="6">
    <location>
        <begin position="204"/>
        <end position="235"/>
    </location>
</feature>
<dbReference type="SUPFAM" id="SSF103473">
    <property type="entry name" value="MFS general substrate transporter"/>
    <property type="match status" value="1"/>
</dbReference>
<feature type="transmembrane region" description="Helical" evidence="7">
    <location>
        <begin position="48"/>
        <end position="66"/>
    </location>
</feature>
<evidence type="ECO:0000256" key="6">
    <source>
        <dbReference type="SAM" id="MobiDB-lite"/>
    </source>
</evidence>
<evidence type="ECO:0000256" key="4">
    <source>
        <dbReference type="ARBA" id="ARBA00022989"/>
    </source>
</evidence>
<feature type="transmembrane region" description="Helical" evidence="7">
    <location>
        <begin position="105"/>
        <end position="127"/>
    </location>
</feature>
<feature type="domain" description="Major facilitator superfamily (MFS) profile" evidence="8">
    <location>
        <begin position="1"/>
        <end position="486"/>
    </location>
</feature>
<dbReference type="InterPro" id="IPR011701">
    <property type="entry name" value="MFS"/>
</dbReference>
<feature type="region of interest" description="Disordered" evidence="6">
    <location>
        <begin position="247"/>
        <end position="273"/>
    </location>
</feature>
<evidence type="ECO:0000313" key="10">
    <source>
        <dbReference type="Proteomes" id="UP000078113"/>
    </source>
</evidence>
<dbReference type="GO" id="GO:0022857">
    <property type="term" value="F:transmembrane transporter activity"/>
    <property type="evidence" value="ECO:0007669"/>
    <property type="project" value="InterPro"/>
</dbReference>
<evidence type="ECO:0000259" key="8">
    <source>
        <dbReference type="PROSITE" id="PS50850"/>
    </source>
</evidence>
<keyword evidence="4 7" id="KW-1133">Transmembrane helix</keyword>
<feature type="transmembrane region" description="Helical" evidence="7">
    <location>
        <begin position="147"/>
        <end position="169"/>
    </location>
</feature>
<gene>
    <name evidence="9" type="ORF">A4X09_0g6720</name>
</gene>
<dbReference type="AlphaFoldDB" id="A0A8X7N4L3"/>
<keyword evidence="2" id="KW-0813">Transport</keyword>
<organism evidence="9 10">
    <name type="scientific">Tilletia walkeri</name>
    <dbReference type="NCBI Taxonomy" id="117179"/>
    <lineage>
        <taxon>Eukaryota</taxon>
        <taxon>Fungi</taxon>
        <taxon>Dikarya</taxon>
        <taxon>Basidiomycota</taxon>
        <taxon>Ustilaginomycotina</taxon>
        <taxon>Exobasidiomycetes</taxon>
        <taxon>Tilletiales</taxon>
        <taxon>Tilletiaceae</taxon>
        <taxon>Tilletia</taxon>
    </lineage>
</organism>
<evidence type="ECO:0000256" key="7">
    <source>
        <dbReference type="SAM" id="Phobius"/>
    </source>
</evidence>
<reference evidence="9" key="2">
    <citation type="journal article" date="2019" name="IMA Fungus">
        <title>Genome sequencing and comparison of five Tilletia species to identify candidate genes for the detection of regulated species infecting wheat.</title>
        <authorList>
            <person name="Nguyen H.D.T."/>
            <person name="Sultana T."/>
            <person name="Kesanakurti P."/>
            <person name="Hambleton S."/>
        </authorList>
    </citation>
    <scope>NUCLEOTIDE SEQUENCE</scope>
    <source>
        <strain evidence="9">DAOMC 236422</strain>
    </source>
</reference>
<comment type="caution">
    <text evidence="9">The sequence shown here is derived from an EMBL/GenBank/DDBJ whole genome shotgun (WGS) entry which is preliminary data.</text>
</comment>
<comment type="subcellular location">
    <subcellularLocation>
        <location evidence="1">Membrane</location>
        <topology evidence="1">Multi-pass membrane protein</topology>
    </subcellularLocation>
</comment>
<feature type="transmembrane region" description="Helical" evidence="7">
    <location>
        <begin position="18"/>
        <end position="36"/>
    </location>
</feature>
<feature type="transmembrane region" description="Helical" evidence="7">
    <location>
        <begin position="397"/>
        <end position="422"/>
    </location>
</feature>
<keyword evidence="5 7" id="KW-0472">Membrane</keyword>
<keyword evidence="3 7" id="KW-0812">Transmembrane</keyword>
<dbReference type="Gene3D" id="1.20.1250.20">
    <property type="entry name" value="MFS general substrate transporter like domains"/>
    <property type="match status" value="1"/>
</dbReference>
<evidence type="ECO:0000313" key="9">
    <source>
        <dbReference type="EMBL" id="KAE8265210.1"/>
    </source>
</evidence>
<dbReference type="PANTHER" id="PTHR23504:SF15">
    <property type="entry name" value="MAJOR FACILITATOR SUPERFAMILY (MFS) PROFILE DOMAIN-CONTAINING PROTEIN"/>
    <property type="match status" value="1"/>
</dbReference>
<dbReference type="Proteomes" id="UP000078113">
    <property type="component" value="Unassembled WGS sequence"/>
</dbReference>
<proteinExistence type="predicted"/>
<dbReference type="InterPro" id="IPR020846">
    <property type="entry name" value="MFS_dom"/>
</dbReference>
<feature type="compositionally biased region" description="Polar residues" evidence="6">
    <location>
        <begin position="247"/>
        <end position="261"/>
    </location>
</feature>
<keyword evidence="10" id="KW-1185">Reference proteome</keyword>
<reference evidence="9" key="1">
    <citation type="submission" date="2016-04" db="EMBL/GenBank/DDBJ databases">
        <authorList>
            <person name="Nguyen H.D."/>
            <person name="Samba Siva P."/>
            <person name="Cullis J."/>
            <person name="Levesque C.A."/>
            <person name="Hambleton S."/>
        </authorList>
    </citation>
    <scope>NUCLEOTIDE SEQUENCE</scope>
    <source>
        <strain evidence="9">DAOMC 236422</strain>
    </source>
</reference>
<accession>A0A8X7N4L3</accession>
<dbReference type="CDD" id="cd17330">
    <property type="entry name" value="MFS_SLC46_TetA_like"/>
    <property type="match status" value="1"/>
</dbReference>
<evidence type="ECO:0000256" key="3">
    <source>
        <dbReference type="ARBA" id="ARBA00022692"/>
    </source>
</evidence>
<name>A0A8X7N4L3_9BASI</name>
<dbReference type="PANTHER" id="PTHR23504">
    <property type="entry name" value="MAJOR FACILITATOR SUPERFAMILY DOMAIN-CONTAINING PROTEIN 10"/>
    <property type="match status" value="1"/>
</dbReference>
<feature type="transmembrane region" description="Helical" evidence="7">
    <location>
        <begin position="280"/>
        <end position="299"/>
    </location>
</feature>
<evidence type="ECO:0000256" key="1">
    <source>
        <dbReference type="ARBA" id="ARBA00004141"/>
    </source>
</evidence>
<dbReference type="Pfam" id="PF07690">
    <property type="entry name" value="MFS_1"/>
    <property type="match status" value="1"/>
</dbReference>
<evidence type="ECO:0000256" key="5">
    <source>
        <dbReference type="ARBA" id="ARBA00023136"/>
    </source>
</evidence>
<dbReference type="EMBL" id="LWDG02000468">
    <property type="protein sequence ID" value="KAE8265210.1"/>
    <property type="molecule type" value="Genomic_DNA"/>
</dbReference>
<feature type="transmembrane region" description="Helical" evidence="7">
    <location>
        <begin position="323"/>
        <end position="344"/>
    </location>
</feature>
<dbReference type="PROSITE" id="PS50850">
    <property type="entry name" value="MFS"/>
    <property type="match status" value="1"/>
</dbReference>
<sequence>MVRDFAHLDDDRLVGQQAGLIASAFFFAQFLTSTSWGRLSDRKGRKPVMLTGLIGTSFFMLCFGLSRSIPQVIVARFLCGAFNGNVGVARSVLGELATPQNQAKVFGIFGLMSGIGYMLGPAFGGLLAPQHDEGGRPISLLGSPFPYLVPCLASSLYSLLAASILALYFKETNPAILAAREAKRLLDQEPTTTSTEHSVLLSHEAASPQARDNANRQRHDVTSYHATTQHGRRAVSVDQTLADGQQEGLSRNQDAQKSPTTPEDAKPPSSNAAEYSRSRSAALCCVASFAVLAMHSIMFDEGFPLLASTSIQSGGLGFSPPQIARALLAGGISIVLAQLFLLPYLAARLQGDFRRLWIGTSAVFGALYALFPVLNKFHSALDPNSDDSSGCANSPLLWYVLIALLSVRYTLNVLGFASITILSNLVTPLKERGTHNGLSQSCAALVRAIGPTLGGWIWAASITQDDPAPAVLVSMKVHALDELRNS</sequence>
<dbReference type="GO" id="GO:0016020">
    <property type="term" value="C:membrane"/>
    <property type="evidence" value="ECO:0007669"/>
    <property type="project" value="UniProtKB-SubCell"/>
</dbReference>
<feature type="compositionally biased region" description="Basic and acidic residues" evidence="6">
    <location>
        <begin position="213"/>
        <end position="222"/>
    </location>
</feature>
<dbReference type="InterPro" id="IPR036259">
    <property type="entry name" value="MFS_trans_sf"/>
</dbReference>
<feature type="transmembrane region" description="Helical" evidence="7">
    <location>
        <begin position="356"/>
        <end position="377"/>
    </location>
</feature>
<evidence type="ECO:0000256" key="2">
    <source>
        <dbReference type="ARBA" id="ARBA00022448"/>
    </source>
</evidence>
<protein>
    <recommendedName>
        <fullName evidence="8">Major facilitator superfamily (MFS) profile domain-containing protein</fullName>
    </recommendedName>
</protein>
<dbReference type="InterPro" id="IPR001958">
    <property type="entry name" value="Tet-R_TetA/multi-R_MdtG-like"/>
</dbReference>